<keyword evidence="3" id="KW-1185">Reference proteome</keyword>
<dbReference type="EMBL" id="JBHEZZ010000024">
    <property type="protein sequence ID" value="MFC1405825.1"/>
    <property type="molecule type" value="Genomic_DNA"/>
</dbReference>
<protein>
    <submittedName>
        <fullName evidence="2">VC0807 family protein</fullName>
    </submittedName>
</protein>
<proteinExistence type="predicted"/>
<dbReference type="RefSeq" id="WP_051725945.1">
    <property type="nucleotide sequence ID" value="NZ_JBHEZZ010000024.1"/>
</dbReference>
<feature type="transmembrane region" description="Helical" evidence="1">
    <location>
        <begin position="73"/>
        <end position="89"/>
    </location>
</feature>
<feature type="transmembrane region" description="Helical" evidence="1">
    <location>
        <begin position="43"/>
        <end position="61"/>
    </location>
</feature>
<sequence length="223" mass="24072">MTPSAAAPARPTGPSGRRTVLVLLADVALPIGAFYGLRAAGLSTYAALIVSTLVPLLSALLQYRRERRLDGMAAYVAAVMLLALAASLVSGSTRFMLAKDGWVTGVAGLWFLWTVRTSRPLAFVGARPLLEGRFRSDGTSWDVLWQDSARFRRIWRVSTAIWGVAMILDGAVRVLMAYTLPVDVVPGLGGLLWPVTLVLLQVVNGVYYEVAGLWRITRSSPSA</sequence>
<keyword evidence="1" id="KW-0472">Membrane</keyword>
<evidence type="ECO:0000313" key="3">
    <source>
        <dbReference type="Proteomes" id="UP001592528"/>
    </source>
</evidence>
<gene>
    <name evidence="2" type="ORF">ACEZDJ_31500</name>
</gene>
<keyword evidence="1" id="KW-0812">Transmembrane</keyword>
<feature type="transmembrane region" description="Helical" evidence="1">
    <location>
        <begin position="20"/>
        <end position="37"/>
    </location>
</feature>
<keyword evidence="1" id="KW-1133">Transmembrane helix</keyword>
<reference evidence="2 3" key="1">
    <citation type="submission" date="2024-09" db="EMBL/GenBank/DDBJ databases">
        <authorList>
            <person name="Lee S.D."/>
        </authorList>
    </citation>
    <scope>NUCLEOTIDE SEQUENCE [LARGE SCALE GENOMIC DNA]</scope>
    <source>
        <strain evidence="2 3">N1-5</strain>
    </source>
</reference>
<feature type="transmembrane region" description="Helical" evidence="1">
    <location>
        <begin position="160"/>
        <end position="179"/>
    </location>
</feature>
<name>A0ABV6UWH6_9ACTN</name>
<dbReference type="NCBIfam" id="NF041646">
    <property type="entry name" value="VC0807_fam"/>
    <property type="match status" value="1"/>
</dbReference>
<evidence type="ECO:0000313" key="2">
    <source>
        <dbReference type="EMBL" id="MFC1405825.1"/>
    </source>
</evidence>
<feature type="transmembrane region" description="Helical" evidence="1">
    <location>
        <begin position="191"/>
        <end position="210"/>
    </location>
</feature>
<evidence type="ECO:0000256" key="1">
    <source>
        <dbReference type="SAM" id="Phobius"/>
    </source>
</evidence>
<accession>A0ABV6UWH6</accession>
<organism evidence="2 3">
    <name type="scientific">Streptacidiphilus cavernicola</name>
    <dbReference type="NCBI Taxonomy" id="3342716"/>
    <lineage>
        <taxon>Bacteria</taxon>
        <taxon>Bacillati</taxon>
        <taxon>Actinomycetota</taxon>
        <taxon>Actinomycetes</taxon>
        <taxon>Kitasatosporales</taxon>
        <taxon>Streptomycetaceae</taxon>
        <taxon>Streptacidiphilus</taxon>
    </lineage>
</organism>
<feature type="transmembrane region" description="Helical" evidence="1">
    <location>
        <begin position="95"/>
        <end position="113"/>
    </location>
</feature>
<dbReference type="Proteomes" id="UP001592528">
    <property type="component" value="Unassembled WGS sequence"/>
</dbReference>
<comment type="caution">
    <text evidence="2">The sequence shown here is derived from an EMBL/GenBank/DDBJ whole genome shotgun (WGS) entry which is preliminary data.</text>
</comment>